<evidence type="ECO:0000256" key="6">
    <source>
        <dbReference type="ARBA" id="ARBA00022679"/>
    </source>
</evidence>
<evidence type="ECO:0000256" key="13">
    <source>
        <dbReference type="SAM" id="Coils"/>
    </source>
</evidence>
<comment type="subcellular location">
    <subcellularLocation>
        <location evidence="2">Cell membrane</location>
        <topology evidence="2">Multi-pass membrane protein</topology>
    </subcellularLocation>
</comment>
<evidence type="ECO:0000256" key="3">
    <source>
        <dbReference type="ARBA" id="ARBA00012438"/>
    </source>
</evidence>
<evidence type="ECO:0000256" key="12">
    <source>
        <dbReference type="ARBA" id="ARBA00023136"/>
    </source>
</evidence>
<proteinExistence type="predicted"/>
<evidence type="ECO:0000256" key="1">
    <source>
        <dbReference type="ARBA" id="ARBA00000085"/>
    </source>
</evidence>
<keyword evidence="8" id="KW-0547">Nucleotide-binding</keyword>
<dbReference type="PANTHER" id="PTHR41523">
    <property type="entry name" value="TWO-COMPONENT SYSTEM SENSOR PROTEIN"/>
    <property type="match status" value="1"/>
</dbReference>
<dbReference type="SUPFAM" id="SSF55874">
    <property type="entry name" value="ATPase domain of HSP90 chaperone/DNA topoisomerase II/histidine kinase"/>
    <property type="match status" value="1"/>
</dbReference>
<dbReference type="Pfam" id="PF07568">
    <property type="entry name" value="HisKA_2"/>
    <property type="match status" value="1"/>
</dbReference>
<comment type="catalytic activity">
    <reaction evidence="1">
        <text>ATP + protein L-histidine = ADP + protein N-phospho-L-histidine.</text>
        <dbReference type="EC" id="2.7.13.3"/>
    </reaction>
</comment>
<dbReference type="AlphaFoldDB" id="A0A7X9FQN8"/>
<protein>
    <recommendedName>
        <fullName evidence="3">histidine kinase</fullName>
        <ecNumber evidence="3">2.7.13.3</ecNumber>
    </recommendedName>
</protein>
<dbReference type="CDD" id="cd12914">
    <property type="entry name" value="PDC1_DGC_like"/>
    <property type="match status" value="1"/>
</dbReference>
<sequence length="586" mass="65235">MKSHLRISLRTKLLLLISLAILPAVSVTVFVGLEWRDKAVSDARRSAERILSTIVTRQEVLVENARQLLITLSQIPNIQKANAEEAKSLFRELLKEHPAFSNILLDDEKGNVIASAVEISGPLNNSDRKYFKEVIATSDFAVGEYAISRSVGLPSLHFAYPVLDSNKRIIGVLILVLNLSSYSNIFDTALLPEGSTMSFADWKRKILFHYPTNNEFRGKNDKVWNQKDLATNLEGTPIIEEGLDGIKRIYALRALKIRENAEPYLHVRIGIPEAIALADVHSMEQRSLAFISLVFAIALACAWLWGKISITDRILNVVAAAEEIAAGHLESRVQVSAVGDEISGLGIAINTMAAALESRQRERESAEAELRKSLGEKEVLLRELQHRVKNNLQAIIALISMQGGRASTISKEEMLLNLEGRVRAMALVHESLIEIGTFENIKMQNYFENLLNRIIEAYSPTSHVKRLIDAQNVSLKIDTVIACGLIVNELATNSMKYAFSGLEDKIMNSNSKFPSIELRMTRNDKLCSLSFKDNGVGFPKEFDLEKSQSLGLQLVNLLVKNQLGGEININSQNGVEFDINFNTEET</sequence>
<dbReference type="Gene3D" id="6.10.340.10">
    <property type="match status" value="1"/>
</dbReference>
<evidence type="ECO:0000256" key="7">
    <source>
        <dbReference type="ARBA" id="ARBA00022692"/>
    </source>
</evidence>
<dbReference type="SUPFAM" id="SSF158472">
    <property type="entry name" value="HAMP domain-like"/>
    <property type="match status" value="1"/>
</dbReference>
<feature type="coiled-coil region" evidence="13">
    <location>
        <begin position="349"/>
        <end position="383"/>
    </location>
</feature>
<dbReference type="InterPro" id="IPR029151">
    <property type="entry name" value="Sensor-like_sf"/>
</dbReference>
<dbReference type="PANTHER" id="PTHR41523:SF8">
    <property type="entry name" value="ETHYLENE RESPONSE SENSOR PROTEIN"/>
    <property type="match status" value="1"/>
</dbReference>
<dbReference type="EC" id="2.7.13.3" evidence="3"/>
<dbReference type="GO" id="GO:0007165">
    <property type="term" value="P:signal transduction"/>
    <property type="evidence" value="ECO:0007669"/>
    <property type="project" value="InterPro"/>
</dbReference>
<evidence type="ECO:0000256" key="5">
    <source>
        <dbReference type="ARBA" id="ARBA00022553"/>
    </source>
</evidence>
<dbReference type="EMBL" id="JAAZON010000223">
    <property type="protein sequence ID" value="NMC62552.1"/>
    <property type="molecule type" value="Genomic_DNA"/>
</dbReference>
<keyword evidence="10" id="KW-0067">ATP-binding</keyword>
<accession>A0A7X9FQN8</accession>
<dbReference type="Pfam" id="PF02518">
    <property type="entry name" value="HATPase_c"/>
    <property type="match status" value="1"/>
</dbReference>
<evidence type="ECO:0000256" key="8">
    <source>
        <dbReference type="ARBA" id="ARBA00022741"/>
    </source>
</evidence>
<keyword evidence="9" id="KW-0418">Kinase</keyword>
<dbReference type="SMART" id="SM00304">
    <property type="entry name" value="HAMP"/>
    <property type="match status" value="1"/>
</dbReference>
<organism evidence="15 16">
    <name type="scientific">SAR324 cluster bacterium</name>
    <dbReference type="NCBI Taxonomy" id="2024889"/>
    <lineage>
        <taxon>Bacteria</taxon>
        <taxon>Deltaproteobacteria</taxon>
        <taxon>SAR324 cluster</taxon>
    </lineage>
</organism>
<evidence type="ECO:0000256" key="11">
    <source>
        <dbReference type="ARBA" id="ARBA00022989"/>
    </source>
</evidence>
<dbReference type="InterPro" id="IPR003660">
    <property type="entry name" value="HAMP_dom"/>
</dbReference>
<keyword evidence="12" id="KW-0472">Membrane</keyword>
<evidence type="ECO:0000256" key="4">
    <source>
        <dbReference type="ARBA" id="ARBA00022475"/>
    </source>
</evidence>
<evidence type="ECO:0000256" key="10">
    <source>
        <dbReference type="ARBA" id="ARBA00022840"/>
    </source>
</evidence>
<name>A0A7X9FQN8_9DELT</name>
<dbReference type="Gene3D" id="3.30.450.20">
    <property type="entry name" value="PAS domain"/>
    <property type="match status" value="1"/>
</dbReference>
<keyword evidence="7" id="KW-0812">Transmembrane</keyword>
<dbReference type="InterPro" id="IPR003594">
    <property type="entry name" value="HATPase_dom"/>
</dbReference>
<dbReference type="PROSITE" id="PS50885">
    <property type="entry name" value="HAMP"/>
    <property type="match status" value="1"/>
</dbReference>
<dbReference type="SUPFAM" id="SSF103190">
    <property type="entry name" value="Sensory domain-like"/>
    <property type="match status" value="1"/>
</dbReference>
<dbReference type="InterPro" id="IPR033479">
    <property type="entry name" value="dCache_1"/>
</dbReference>
<reference evidence="15 16" key="1">
    <citation type="journal article" date="2020" name="Biotechnol. Biofuels">
        <title>New insights from the biogas microbiome by comprehensive genome-resolved metagenomics of nearly 1600 species originating from multiple anaerobic digesters.</title>
        <authorList>
            <person name="Campanaro S."/>
            <person name="Treu L."/>
            <person name="Rodriguez-R L.M."/>
            <person name="Kovalovszki A."/>
            <person name="Ziels R.M."/>
            <person name="Maus I."/>
            <person name="Zhu X."/>
            <person name="Kougias P.G."/>
            <person name="Basile A."/>
            <person name="Luo G."/>
            <person name="Schluter A."/>
            <person name="Konstantinidis K.T."/>
            <person name="Angelidaki I."/>
        </authorList>
    </citation>
    <scope>NUCLEOTIDE SEQUENCE [LARGE SCALE GENOMIC DNA]</scope>
    <source>
        <strain evidence="15">AS27yjCOA_65</strain>
    </source>
</reference>
<dbReference type="GO" id="GO:0005886">
    <property type="term" value="C:plasma membrane"/>
    <property type="evidence" value="ECO:0007669"/>
    <property type="project" value="UniProtKB-SubCell"/>
</dbReference>
<dbReference type="InterPro" id="IPR036890">
    <property type="entry name" value="HATPase_C_sf"/>
</dbReference>
<evidence type="ECO:0000256" key="9">
    <source>
        <dbReference type="ARBA" id="ARBA00022777"/>
    </source>
</evidence>
<keyword evidence="11" id="KW-1133">Transmembrane helix</keyword>
<comment type="caution">
    <text evidence="15">The sequence shown here is derived from an EMBL/GenBank/DDBJ whole genome shotgun (WGS) entry which is preliminary data.</text>
</comment>
<dbReference type="Gene3D" id="3.30.565.10">
    <property type="entry name" value="Histidine kinase-like ATPase, C-terminal domain"/>
    <property type="match status" value="1"/>
</dbReference>
<gene>
    <name evidence="15" type="ORF">GYA55_05220</name>
</gene>
<feature type="domain" description="HAMP" evidence="14">
    <location>
        <begin position="308"/>
        <end position="361"/>
    </location>
</feature>
<evidence type="ECO:0000256" key="2">
    <source>
        <dbReference type="ARBA" id="ARBA00004651"/>
    </source>
</evidence>
<dbReference type="Pfam" id="PF00672">
    <property type="entry name" value="HAMP"/>
    <property type="match status" value="1"/>
</dbReference>
<keyword evidence="4" id="KW-1003">Cell membrane</keyword>
<dbReference type="InterPro" id="IPR011495">
    <property type="entry name" value="Sig_transdc_His_kin_sub2_dim/P"/>
</dbReference>
<dbReference type="Proteomes" id="UP000524246">
    <property type="component" value="Unassembled WGS sequence"/>
</dbReference>
<evidence type="ECO:0000313" key="15">
    <source>
        <dbReference type="EMBL" id="NMC62552.1"/>
    </source>
</evidence>
<evidence type="ECO:0000313" key="16">
    <source>
        <dbReference type="Proteomes" id="UP000524246"/>
    </source>
</evidence>
<keyword evidence="5" id="KW-0597">Phosphoprotein</keyword>
<dbReference type="Pfam" id="PF02743">
    <property type="entry name" value="dCache_1"/>
    <property type="match status" value="1"/>
</dbReference>
<keyword evidence="13" id="KW-0175">Coiled coil</keyword>
<evidence type="ECO:0000259" key="14">
    <source>
        <dbReference type="PROSITE" id="PS50885"/>
    </source>
</evidence>
<keyword evidence="6" id="KW-0808">Transferase</keyword>
<dbReference type="GO" id="GO:0004673">
    <property type="term" value="F:protein histidine kinase activity"/>
    <property type="evidence" value="ECO:0007669"/>
    <property type="project" value="UniProtKB-EC"/>
</dbReference>
<dbReference type="GO" id="GO:0005524">
    <property type="term" value="F:ATP binding"/>
    <property type="evidence" value="ECO:0007669"/>
    <property type="project" value="UniProtKB-KW"/>
</dbReference>